<name>A0A183J2C5_9BILA</name>
<reference evidence="4" key="1">
    <citation type="submission" date="2016-06" db="UniProtKB">
        <authorList>
            <consortium name="WormBaseParasite"/>
        </authorList>
    </citation>
    <scope>IDENTIFICATION</scope>
</reference>
<evidence type="ECO:0000259" key="1">
    <source>
        <dbReference type="Pfam" id="PF03372"/>
    </source>
</evidence>
<dbReference type="WBParaSite" id="SBAD_0001037801-mRNA-1">
    <property type="protein sequence ID" value="SBAD_0001037801-mRNA-1"/>
    <property type="gene ID" value="SBAD_0001037801"/>
</dbReference>
<keyword evidence="3" id="KW-1185">Reference proteome</keyword>
<dbReference type="EMBL" id="UZAM01013501">
    <property type="protein sequence ID" value="VDP28247.1"/>
    <property type="molecule type" value="Genomic_DNA"/>
</dbReference>
<dbReference type="Gene3D" id="3.60.10.10">
    <property type="entry name" value="Endonuclease/exonuclease/phosphatase"/>
    <property type="match status" value="1"/>
</dbReference>
<organism evidence="4">
    <name type="scientific">Soboliphyme baturini</name>
    <dbReference type="NCBI Taxonomy" id="241478"/>
    <lineage>
        <taxon>Eukaryota</taxon>
        <taxon>Metazoa</taxon>
        <taxon>Ecdysozoa</taxon>
        <taxon>Nematoda</taxon>
        <taxon>Enoplea</taxon>
        <taxon>Dorylaimia</taxon>
        <taxon>Dioctophymatida</taxon>
        <taxon>Dioctophymatoidea</taxon>
        <taxon>Soboliphymatidae</taxon>
        <taxon>Soboliphyme</taxon>
    </lineage>
</organism>
<evidence type="ECO:0000313" key="3">
    <source>
        <dbReference type="Proteomes" id="UP000270296"/>
    </source>
</evidence>
<gene>
    <name evidence="2" type="ORF">SBAD_LOCUS10024</name>
</gene>
<feature type="domain" description="Endonuclease/exonuclease/phosphatase" evidence="1">
    <location>
        <begin position="348"/>
        <end position="628"/>
    </location>
</feature>
<dbReference type="InterPro" id="IPR050410">
    <property type="entry name" value="CCR4/nocturin_mRNA_transcr"/>
</dbReference>
<protein>
    <submittedName>
        <fullName evidence="4">Endo/exonuclease/phosphatase domain-containing protein</fullName>
    </submittedName>
</protein>
<sequence>MFRLLFKVRFHFQCINVRCYCTPEVNRKLTLRWSRRMSENLAELSKLYVFHDKAENVLRLLFKYPVNGKQQCLLFMRPTDALLMETLERVKLKINCAEMKWLAKTSRVNDEQLNNSLLALDDVMVNNAAGMPLDLGLTNEAAFVISGRSLWIRNQRYDIVVDVPHVQKLRLSSRLFVGLPLFPSLSVANTTFDRCKFLWFVRDASSEPLKALKHLHVTIDHETLRCDIPRFTLRCEEPVFVPSAEDIGKRVCIVCLPMNENGSVGLACAQLATDVVESGPRTLIFDERLKLCSSPCKDDSYALYGKDNDHMITSCSSRYRFVSYNILADLYLDLKTDSDSLFFKYCPVEFQHFSYRMPLLLKELPGYNADIYCLQEVGQGTYFDVLEPYLRLFGLKGTFVKKGADIGEGLVTFYNEQKFSFLYSDNIVLADLLIGEHPEYSAVLTPLLSKKDDVEVMKLRPQVLQMSFFKLCNSEKQFFCIVNVHLHSKAQHPHVRIWQTALSLVHMNRGLECFKRKYPEGNVALIFAGDMNSPLDSAVHRLIKNGAISSDDIDWGTTSSGCDLRVPMCLHCISDTGSFTNITENFSACLDYIYANENVQVDRTLPSPSLELATRYVGLPSQIAPSDHLPLICEISIKRSS</sequence>
<dbReference type="InterPro" id="IPR005135">
    <property type="entry name" value="Endo/exonuclease/phosphatase"/>
</dbReference>
<accession>A0A183J2C5</accession>
<dbReference type="Proteomes" id="UP000270296">
    <property type="component" value="Unassembled WGS sequence"/>
</dbReference>
<dbReference type="Pfam" id="PF03372">
    <property type="entry name" value="Exo_endo_phos"/>
    <property type="match status" value="1"/>
</dbReference>
<dbReference type="AlphaFoldDB" id="A0A183J2C5"/>
<dbReference type="GO" id="GO:0000288">
    <property type="term" value="P:nuclear-transcribed mRNA catabolic process, deadenylation-dependent decay"/>
    <property type="evidence" value="ECO:0007669"/>
    <property type="project" value="TreeGrafter"/>
</dbReference>
<dbReference type="GO" id="GO:0005739">
    <property type="term" value="C:mitochondrion"/>
    <property type="evidence" value="ECO:0007669"/>
    <property type="project" value="TreeGrafter"/>
</dbReference>
<reference evidence="2 3" key="2">
    <citation type="submission" date="2018-11" db="EMBL/GenBank/DDBJ databases">
        <authorList>
            <consortium name="Pathogen Informatics"/>
        </authorList>
    </citation>
    <scope>NUCLEOTIDE SEQUENCE [LARGE SCALE GENOMIC DNA]</scope>
</reference>
<dbReference type="GO" id="GO:0000175">
    <property type="term" value="F:3'-5'-RNA exonuclease activity"/>
    <property type="evidence" value="ECO:0007669"/>
    <property type="project" value="TreeGrafter"/>
</dbReference>
<evidence type="ECO:0000313" key="2">
    <source>
        <dbReference type="EMBL" id="VDP28247.1"/>
    </source>
</evidence>
<proteinExistence type="predicted"/>
<dbReference type="PANTHER" id="PTHR12121:SF37">
    <property type="entry name" value="2',5'-PHOSPHODIESTERASE 12"/>
    <property type="match status" value="1"/>
</dbReference>
<dbReference type="InterPro" id="IPR036691">
    <property type="entry name" value="Endo/exonu/phosph_ase_sf"/>
</dbReference>
<evidence type="ECO:0000313" key="4">
    <source>
        <dbReference type="WBParaSite" id="SBAD_0001037801-mRNA-1"/>
    </source>
</evidence>
<dbReference type="PANTHER" id="PTHR12121">
    <property type="entry name" value="CARBON CATABOLITE REPRESSOR PROTEIN 4"/>
    <property type="match status" value="1"/>
</dbReference>
<dbReference type="OrthoDB" id="412787at2759"/>
<dbReference type="SUPFAM" id="SSF56219">
    <property type="entry name" value="DNase I-like"/>
    <property type="match status" value="1"/>
</dbReference>